<comment type="caution">
    <text evidence="1">The sequence shown here is derived from an EMBL/GenBank/DDBJ whole genome shotgun (WGS) entry which is preliminary data.</text>
</comment>
<keyword evidence="2" id="KW-1185">Reference proteome</keyword>
<evidence type="ECO:0000313" key="2">
    <source>
        <dbReference type="Proteomes" id="UP000765509"/>
    </source>
</evidence>
<organism evidence="1 2">
    <name type="scientific">Austropuccinia psidii MF-1</name>
    <dbReference type="NCBI Taxonomy" id="1389203"/>
    <lineage>
        <taxon>Eukaryota</taxon>
        <taxon>Fungi</taxon>
        <taxon>Dikarya</taxon>
        <taxon>Basidiomycota</taxon>
        <taxon>Pucciniomycotina</taxon>
        <taxon>Pucciniomycetes</taxon>
        <taxon>Pucciniales</taxon>
        <taxon>Sphaerophragmiaceae</taxon>
        <taxon>Austropuccinia</taxon>
    </lineage>
</organism>
<proteinExistence type="predicted"/>
<evidence type="ECO:0000313" key="1">
    <source>
        <dbReference type="EMBL" id="MBW0461691.1"/>
    </source>
</evidence>
<sequence>MSSRGFINAQGQMSISNTNHAIKQSLVILIHSIPPREYWQYILKGYSRGSSKTICQGSVLHQSTLATTSIQYSLDSSGPVSHSYNIRSSFNPVHFSIWKGIHFIKKSNTALRIQYRPAVSLKE</sequence>
<gene>
    <name evidence="1" type="ORF">O181_001406</name>
</gene>
<dbReference type="EMBL" id="AVOT02000203">
    <property type="protein sequence ID" value="MBW0461691.1"/>
    <property type="molecule type" value="Genomic_DNA"/>
</dbReference>
<name>A0A9Q3BAX7_9BASI</name>
<accession>A0A9Q3BAX7</accession>
<protein>
    <submittedName>
        <fullName evidence="1">Uncharacterized protein</fullName>
    </submittedName>
</protein>
<reference evidence="1" key="1">
    <citation type="submission" date="2021-03" db="EMBL/GenBank/DDBJ databases">
        <title>Draft genome sequence of rust myrtle Austropuccinia psidii MF-1, a brazilian biotype.</title>
        <authorList>
            <person name="Quecine M.C."/>
            <person name="Pachon D.M.R."/>
            <person name="Bonatelli M.L."/>
            <person name="Correr F.H."/>
            <person name="Franceschini L.M."/>
            <person name="Leite T.F."/>
            <person name="Margarido G.R.A."/>
            <person name="Almeida C.A."/>
            <person name="Ferrarezi J.A."/>
            <person name="Labate C.A."/>
        </authorList>
    </citation>
    <scope>NUCLEOTIDE SEQUENCE</scope>
    <source>
        <strain evidence="1">MF-1</strain>
    </source>
</reference>
<dbReference type="AlphaFoldDB" id="A0A9Q3BAX7"/>
<dbReference type="Proteomes" id="UP000765509">
    <property type="component" value="Unassembled WGS sequence"/>
</dbReference>